<evidence type="ECO:0000313" key="3">
    <source>
        <dbReference type="EMBL" id="ROT77713.1"/>
    </source>
</evidence>
<reference evidence="3 4" key="2">
    <citation type="submission" date="2019-01" db="EMBL/GenBank/DDBJ databases">
        <title>The decoding of complex shrimp genome reveals the adaptation for benthos swimmer, frequently molting mechanism and breeding impact on genome.</title>
        <authorList>
            <person name="Sun Y."/>
            <person name="Gao Y."/>
            <person name="Yu Y."/>
        </authorList>
    </citation>
    <scope>NUCLEOTIDE SEQUENCE [LARGE SCALE GENOMIC DNA]</scope>
    <source>
        <tissue evidence="3">Muscle</tissue>
    </source>
</reference>
<dbReference type="EMBL" id="QCYY01001490">
    <property type="protein sequence ID" value="ROT77713.1"/>
    <property type="molecule type" value="Genomic_DNA"/>
</dbReference>
<evidence type="ECO:0000256" key="1">
    <source>
        <dbReference type="ARBA" id="ARBA00023157"/>
    </source>
</evidence>
<dbReference type="SMART" id="SM00186">
    <property type="entry name" value="FBG"/>
    <property type="match status" value="1"/>
</dbReference>
<dbReference type="InterPro" id="IPR050373">
    <property type="entry name" value="Fibrinogen_C-term_domain"/>
</dbReference>
<dbReference type="GO" id="GO:0005615">
    <property type="term" value="C:extracellular space"/>
    <property type="evidence" value="ECO:0007669"/>
    <property type="project" value="TreeGrafter"/>
</dbReference>
<dbReference type="InterPro" id="IPR014716">
    <property type="entry name" value="Fibrinogen_a/b/g_C_1"/>
</dbReference>
<keyword evidence="4" id="KW-1185">Reference proteome</keyword>
<proteinExistence type="predicted"/>
<dbReference type="PANTHER" id="PTHR19143">
    <property type="entry name" value="FIBRINOGEN/TENASCIN/ANGIOPOEITIN"/>
    <property type="match status" value="1"/>
</dbReference>
<dbReference type="InterPro" id="IPR020837">
    <property type="entry name" value="Fibrinogen_CS"/>
</dbReference>
<reference evidence="3 4" key="1">
    <citation type="submission" date="2018-04" db="EMBL/GenBank/DDBJ databases">
        <authorList>
            <person name="Zhang X."/>
            <person name="Yuan J."/>
            <person name="Li F."/>
            <person name="Xiang J."/>
        </authorList>
    </citation>
    <scope>NUCLEOTIDE SEQUENCE [LARGE SCALE GENOMIC DNA]</scope>
    <source>
        <tissue evidence="3">Muscle</tissue>
    </source>
</reference>
<dbReference type="Gene3D" id="3.90.215.10">
    <property type="entry name" value="Gamma Fibrinogen, chain A, domain 1"/>
    <property type="match status" value="1"/>
</dbReference>
<keyword evidence="1" id="KW-1015">Disulfide bond</keyword>
<gene>
    <name evidence="3" type="ORF">C7M84_003609</name>
</gene>
<feature type="domain" description="Fibrinogen C-terminal" evidence="2">
    <location>
        <begin position="46"/>
        <end position="173"/>
    </location>
</feature>
<evidence type="ECO:0000259" key="2">
    <source>
        <dbReference type="PROSITE" id="PS51406"/>
    </source>
</evidence>
<comment type="caution">
    <text evidence="3">The sequence shown here is derived from an EMBL/GenBank/DDBJ whole genome shotgun (WGS) entry which is preliminary data.</text>
</comment>
<dbReference type="Proteomes" id="UP000283509">
    <property type="component" value="Unassembled WGS sequence"/>
</dbReference>
<sequence>MRHSCVPLPRLARRGCDRLLRPGDRRRRLDGVPEAAQAPCEGGLLPHEMRVDLTDYEGNATWAKYGLFHLGDASTKYRLQVGRYNGTAGDGFGGGRHNGHPFTTHDNDNDAADANCAARYRGAWWYDKCHISNLNGFSYEGEHETYADGIEWQPWRGYRYSLKTAAMMIRPAF</sequence>
<dbReference type="InterPro" id="IPR002181">
    <property type="entry name" value="Fibrinogen_a/b/g_C_dom"/>
</dbReference>
<dbReference type="OrthoDB" id="6361951at2759"/>
<name>A0A423TMP3_PENVA</name>
<dbReference type="STRING" id="6689.A0A423TMP3"/>
<dbReference type="Pfam" id="PF00147">
    <property type="entry name" value="Fibrinogen_C"/>
    <property type="match status" value="1"/>
</dbReference>
<dbReference type="PROSITE" id="PS51406">
    <property type="entry name" value="FIBRINOGEN_C_2"/>
    <property type="match status" value="1"/>
</dbReference>
<protein>
    <submittedName>
        <fullName evidence="3">FreD</fullName>
    </submittedName>
</protein>
<dbReference type="PROSITE" id="PS00514">
    <property type="entry name" value="FIBRINOGEN_C_1"/>
    <property type="match status" value="1"/>
</dbReference>
<dbReference type="AlphaFoldDB" id="A0A423TMP3"/>
<evidence type="ECO:0000313" key="4">
    <source>
        <dbReference type="Proteomes" id="UP000283509"/>
    </source>
</evidence>
<dbReference type="PANTHER" id="PTHR19143:SF458">
    <property type="entry name" value="FIBRINOGEN C-TERMINAL DOMAIN-CONTAINING PROTEIN-RELATED"/>
    <property type="match status" value="1"/>
</dbReference>
<dbReference type="SUPFAM" id="SSF56496">
    <property type="entry name" value="Fibrinogen C-terminal domain-like"/>
    <property type="match status" value="1"/>
</dbReference>
<dbReference type="InterPro" id="IPR036056">
    <property type="entry name" value="Fibrinogen-like_C"/>
</dbReference>
<accession>A0A423TMP3</accession>
<organism evidence="3 4">
    <name type="scientific">Penaeus vannamei</name>
    <name type="common">Whiteleg shrimp</name>
    <name type="synonym">Litopenaeus vannamei</name>
    <dbReference type="NCBI Taxonomy" id="6689"/>
    <lineage>
        <taxon>Eukaryota</taxon>
        <taxon>Metazoa</taxon>
        <taxon>Ecdysozoa</taxon>
        <taxon>Arthropoda</taxon>
        <taxon>Crustacea</taxon>
        <taxon>Multicrustacea</taxon>
        <taxon>Malacostraca</taxon>
        <taxon>Eumalacostraca</taxon>
        <taxon>Eucarida</taxon>
        <taxon>Decapoda</taxon>
        <taxon>Dendrobranchiata</taxon>
        <taxon>Penaeoidea</taxon>
        <taxon>Penaeidae</taxon>
        <taxon>Penaeus</taxon>
    </lineage>
</organism>